<dbReference type="GeneID" id="97611412"/>
<evidence type="ECO:0000313" key="3">
    <source>
        <dbReference type="Proteomes" id="UP000245934"/>
    </source>
</evidence>
<gene>
    <name evidence="2" type="ORF">DLD82_18005</name>
</gene>
<organism evidence="2 3">
    <name type="scientific">Methanospirillum stamsii</name>
    <dbReference type="NCBI Taxonomy" id="1277351"/>
    <lineage>
        <taxon>Archaea</taxon>
        <taxon>Methanobacteriati</taxon>
        <taxon>Methanobacteriota</taxon>
        <taxon>Stenosarchaea group</taxon>
        <taxon>Methanomicrobia</taxon>
        <taxon>Methanomicrobiales</taxon>
        <taxon>Methanospirillaceae</taxon>
        <taxon>Methanospirillum</taxon>
    </lineage>
</organism>
<dbReference type="Gene3D" id="1.10.30.50">
    <property type="match status" value="1"/>
</dbReference>
<evidence type="ECO:0000259" key="1">
    <source>
        <dbReference type="Pfam" id="PF13395"/>
    </source>
</evidence>
<keyword evidence="3" id="KW-1185">Reference proteome</keyword>
<dbReference type="EMBL" id="QGMZ01000080">
    <property type="protein sequence ID" value="PWR69488.1"/>
    <property type="molecule type" value="Genomic_DNA"/>
</dbReference>
<sequence>MNSRLLEEYHILNTIIEQDKRVSSFKYALLRGTIDICQQKSHLELEKDGRIWYPLGLLVEKWIFYFYPIFDSEFFIPQLNGEKELKEDSKNISFRKPLTEIIDYYRMKGGISVFYSDYQKGSVPDELQLTLRDLIKKIRWAIIDGPFQHLGYSHYGSYYSVFNWDQLRLMLPKNPVSPEYMILYCGKFSISFEIDQLFKYFGSFILGEGSILNKWADFTVQISKTQGLGINREQILGILNTSPDTGREQVTVVTKVYDVMIQDNGSIPCVWSGFSLKSWKDIHIDHMLPFSIWKNNDLWNLMPTKNSINSKKSDGVPAPDFIIKRQDVICWYWKRLAEAYSDMFHQEIIASLTGARTTGQQDWIQPAFSGLVEKSRYLIDIRGYPAWIL</sequence>
<dbReference type="RefSeq" id="WP_109942515.1">
    <property type="nucleotide sequence ID" value="NZ_CP176366.1"/>
</dbReference>
<dbReference type="InterPro" id="IPR003615">
    <property type="entry name" value="HNH_nuc"/>
</dbReference>
<comment type="caution">
    <text evidence="2">The sequence shown here is derived from an EMBL/GenBank/DDBJ whole genome shotgun (WGS) entry which is preliminary data.</text>
</comment>
<feature type="domain" description="HNH nuclease" evidence="1">
    <location>
        <begin position="276"/>
        <end position="317"/>
    </location>
</feature>
<name>A0A2V2MYT0_9EURY</name>
<dbReference type="Proteomes" id="UP000245934">
    <property type="component" value="Unassembled WGS sequence"/>
</dbReference>
<protein>
    <recommendedName>
        <fullName evidence="1">HNH nuclease domain-containing protein</fullName>
    </recommendedName>
</protein>
<reference evidence="2 3" key="1">
    <citation type="submission" date="2018-05" db="EMBL/GenBank/DDBJ databases">
        <title>Draft genome of Methanospirillum stamsii Pt1.</title>
        <authorList>
            <person name="Dueholm M.S."/>
            <person name="Nielsen P.H."/>
            <person name="Bakmann L.F."/>
            <person name="Otzen D.E."/>
        </authorList>
    </citation>
    <scope>NUCLEOTIDE SEQUENCE [LARGE SCALE GENOMIC DNA]</scope>
    <source>
        <strain evidence="2 3">Pt1</strain>
    </source>
</reference>
<proteinExistence type="predicted"/>
<dbReference type="AlphaFoldDB" id="A0A2V2MYT0"/>
<accession>A0A2V2MYT0</accession>
<evidence type="ECO:0000313" key="2">
    <source>
        <dbReference type="EMBL" id="PWR69488.1"/>
    </source>
</evidence>
<dbReference type="OrthoDB" id="117967at2157"/>
<dbReference type="Pfam" id="PF13395">
    <property type="entry name" value="HNH_4"/>
    <property type="match status" value="1"/>
</dbReference>